<reference evidence="2" key="1">
    <citation type="submission" date="2023-03" db="EMBL/GenBank/DDBJ databases">
        <authorList>
            <person name="Steffen K."/>
            <person name="Cardenas P."/>
        </authorList>
    </citation>
    <scope>NUCLEOTIDE SEQUENCE</scope>
</reference>
<sequence>MAAGSSSEASLPELLSLLTGKEFDTAHRHKLRELLRCFLLTCASGRGVAECFPSSNPHSVSSLLVQKLLHQFQRAFLATPSSDQLTTSSRHHPPGVAGGVVDQVSLREFLQEETILFLLLSIHTISRQVEATYPELAELLLVVIKTLLSRDPQFTVSQGTVLDSVPSTEWWGLSLRASPPESPANQSPLPPLRKLLEMRITLLSPLLLLPRRLHPPHVPQSLQLQSSHLQPREDSWQQSLER</sequence>
<organism evidence="2 3">
    <name type="scientific">Geodia barretti</name>
    <name type="common">Barrett's horny sponge</name>
    <dbReference type="NCBI Taxonomy" id="519541"/>
    <lineage>
        <taxon>Eukaryota</taxon>
        <taxon>Metazoa</taxon>
        <taxon>Porifera</taxon>
        <taxon>Demospongiae</taxon>
        <taxon>Heteroscleromorpha</taxon>
        <taxon>Tetractinellida</taxon>
        <taxon>Astrophorina</taxon>
        <taxon>Geodiidae</taxon>
        <taxon>Geodia</taxon>
    </lineage>
</organism>
<evidence type="ECO:0000313" key="3">
    <source>
        <dbReference type="Proteomes" id="UP001174909"/>
    </source>
</evidence>
<comment type="caution">
    <text evidence="2">The sequence shown here is derived from an EMBL/GenBank/DDBJ whole genome shotgun (WGS) entry which is preliminary data.</text>
</comment>
<gene>
    <name evidence="2" type="ORF">GBAR_LOCUS17486</name>
</gene>
<dbReference type="EMBL" id="CASHTH010002502">
    <property type="protein sequence ID" value="CAI8030832.1"/>
    <property type="molecule type" value="Genomic_DNA"/>
</dbReference>
<evidence type="ECO:0000313" key="2">
    <source>
        <dbReference type="EMBL" id="CAI8030832.1"/>
    </source>
</evidence>
<feature type="region of interest" description="Disordered" evidence="1">
    <location>
        <begin position="219"/>
        <end position="242"/>
    </location>
</feature>
<dbReference type="AlphaFoldDB" id="A0AA35SKM1"/>
<keyword evidence="3" id="KW-1185">Reference proteome</keyword>
<dbReference type="Proteomes" id="UP001174909">
    <property type="component" value="Unassembled WGS sequence"/>
</dbReference>
<evidence type="ECO:0000256" key="1">
    <source>
        <dbReference type="SAM" id="MobiDB-lite"/>
    </source>
</evidence>
<name>A0AA35SKM1_GEOBA</name>
<protein>
    <submittedName>
        <fullName evidence="2">Uncharacterized protein</fullName>
    </submittedName>
</protein>
<feature type="compositionally biased region" description="Low complexity" evidence="1">
    <location>
        <begin position="219"/>
        <end position="229"/>
    </location>
</feature>
<proteinExistence type="predicted"/>
<feature type="compositionally biased region" description="Basic and acidic residues" evidence="1">
    <location>
        <begin position="230"/>
        <end position="242"/>
    </location>
</feature>
<accession>A0AA35SKM1</accession>